<dbReference type="OrthoDB" id="5508313at2"/>
<feature type="region of interest" description="Disordered" evidence="1">
    <location>
        <begin position="1"/>
        <end position="76"/>
    </location>
</feature>
<reference evidence="2 3" key="1">
    <citation type="submission" date="2015-09" db="EMBL/GenBank/DDBJ databases">
        <title>Sorangium comparison.</title>
        <authorList>
            <person name="Zaburannyi N."/>
            <person name="Bunk B."/>
            <person name="Overmann J."/>
            <person name="Mueller R."/>
        </authorList>
    </citation>
    <scope>NUCLEOTIDE SEQUENCE [LARGE SCALE GENOMIC DNA]</scope>
    <source>
        <strain evidence="2 3">So ceGT47</strain>
    </source>
</reference>
<protein>
    <recommendedName>
        <fullName evidence="4">DUF3540 domain-containing protein</fullName>
    </recommendedName>
</protein>
<dbReference type="RefSeq" id="WP_129352833.1">
    <property type="nucleotide sequence ID" value="NZ_CP012670.1"/>
</dbReference>
<dbReference type="Proteomes" id="UP000295781">
    <property type="component" value="Chromosome"/>
</dbReference>
<feature type="compositionally biased region" description="Basic and acidic residues" evidence="1">
    <location>
        <begin position="64"/>
        <end position="76"/>
    </location>
</feature>
<dbReference type="EMBL" id="CP012670">
    <property type="protein sequence ID" value="AUX25725.1"/>
    <property type="molecule type" value="Genomic_DNA"/>
</dbReference>
<dbReference type="InterPro" id="IPR021927">
    <property type="entry name" value="DUF3540"/>
</dbReference>
<evidence type="ECO:0000256" key="1">
    <source>
        <dbReference type="SAM" id="MobiDB-lite"/>
    </source>
</evidence>
<evidence type="ECO:0000313" key="3">
    <source>
        <dbReference type="Proteomes" id="UP000295781"/>
    </source>
</evidence>
<sequence length="282" mass="29290">MPTAAQPALPVDPPPAEAARPAARRDDPPPAEAARPAARRDEPPPPASPAARRDDPPPPASPAARRDEPRPEERPLRIVARAGASASIVERDGHEVVAVHDPAGRLLFEYDAATGRGSLVAAGGLSLAAPGGDIELVAGGAIRCWAAGEVAIASRSGASLGARAGERGATVRVAPGRVTVAGEALAAVAARGDVRIDEARYEGRALTAVLERAHATVGKLESIAGRVIARAEDLFQEVRALHQLRAGRVRALVEDVIELRGREVEVKAREDVSLDGERINLG</sequence>
<evidence type="ECO:0008006" key="4">
    <source>
        <dbReference type="Google" id="ProtNLM"/>
    </source>
</evidence>
<accession>A0A4P2Q870</accession>
<name>A0A4P2Q870_SORCE</name>
<dbReference type="Pfam" id="PF12059">
    <property type="entry name" value="DUF3540"/>
    <property type="match status" value="1"/>
</dbReference>
<gene>
    <name evidence="2" type="ORF">SOCEGT47_062740</name>
</gene>
<dbReference type="AlphaFoldDB" id="A0A4P2Q870"/>
<proteinExistence type="predicted"/>
<evidence type="ECO:0000313" key="2">
    <source>
        <dbReference type="EMBL" id="AUX25725.1"/>
    </source>
</evidence>
<organism evidence="2 3">
    <name type="scientific">Sorangium cellulosum</name>
    <name type="common">Polyangium cellulosum</name>
    <dbReference type="NCBI Taxonomy" id="56"/>
    <lineage>
        <taxon>Bacteria</taxon>
        <taxon>Pseudomonadati</taxon>
        <taxon>Myxococcota</taxon>
        <taxon>Polyangia</taxon>
        <taxon>Polyangiales</taxon>
        <taxon>Polyangiaceae</taxon>
        <taxon>Sorangium</taxon>
    </lineage>
</organism>